<keyword evidence="3" id="KW-0233">DNA recombination</keyword>
<dbReference type="PANTHER" id="PTHR31973">
    <property type="entry name" value="POLYPROTEIN, PUTATIVE-RELATED"/>
    <property type="match status" value="1"/>
</dbReference>
<feature type="compositionally biased region" description="Low complexity" evidence="4">
    <location>
        <begin position="624"/>
        <end position="635"/>
    </location>
</feature>
<organism evidence="5 6">
    <name type="scientific">Tanacetum coccineum</name>
    <dbReference type="NCBI Taxonomy" id="301880"/>
    <lineage>
        <taxon>Eukaryota</taxon>
        <taxon>Viridiplantae</taxon>
        <taxon>Streptophyta</taxon>
        <taxon>Embryophyta</taxon>
        <taxon>Tracheophyta</taxon>
        <taxon>Spermatophyta</taxon>
        <taxon>Magnoliopsida</taxon>
        <taxon>eudicotyledons</taxon>
        <taxon>Gunneridae</taxon>
        <taxon>Pentapetalae</taxon>
        <taxon>asterids</taxon>
        <taxon>campanulids</taxon>
        <taxon>Asterales</taxon>
        <taxon>Asteraceae</taxon>
        <taxon>Asteroideae</taxon>
        <taxon>Anthemideae</taxon>
        <taxon>Anthemidinae</taxon>
        <taxon>Tanacetum</taxon>
    </lineage>
</organism>
<evidence type="ECO:0000256" key="1">
    <source>
        <dbReference type="ARBA" id="ARBA00022578"/>
    </source>
</evidence>
<dbReference type="InterPro" id="IPR001207">
    <property type="entry name" value="Transposase_mutator"/>
</dbReference>
<dbReference type="PANTHER" id="PTHR31973:SF189">
    <property type="entry name" value="TRANSPOSASE, MUDR, PLANT, MULE TRANSPOSASE DOMAIN PROTEIN-RELATED"/>
    <property type="match status" value="1"/>
</dbReference>
<accession>A0ABQ4ZNK5</accession>
<reference evidence="5" key="1">
    <citation type="journal article" date="2022" name="Int. J. Mol. Sci.">
        <title>Draft Genome of Tanacetum Coccineum: Genomic Comparison of Closely Related Tanacetum-Family Plants.</title>
        <authorList>
            <person name="Yamashiro T."/>
            <person name="Shiraishi A."/>
            <person name="Nakayama K."/>
            <person name="Satake H."/>
        </authorList>
    </citation>
    <scope>NUCLEOTIDE SEQUENCE</scope>
</reference>
<dbReference type="Pfam" id="PF00872">
    <property type="entry name" value="Transposase_mut"/>
    <property type="match status" value="1"/>
</dbReference>
<evidence type="ECO:0000256" key="3">
    <source>
        <dbReference type="ARBA" id="ARBA00023172"/>
    </source>
</evidence>
<protein>
    <submittedName>
        <fullName evidence="5">Multidrug resistance-associated protein 5</fullName>
    </submittedName>
</protein>
<feature type="region of interest" description="Disordered" evidence="4">
    <location>
        <begin position="531"/>
        <end position="568"/>
    </location>
</feature>
<keyword evidence="2" id="KW-0238">DNA-binding</keyword>
<feature type="region of interest" description="Disordered" evidence="4">
    <location>
        <begin position="39"/>
        <end position="80"/>
    </location>
</feature>
<feature type="region of interest" description="Disordered" evidence="4">
    <location>
        <begin position="612"/>
        <end position="653"/>
    </location>
</feature>
<keyword evidence="1" id="KW-0815">Transposition</keyword>
<keyword evidence="6" id="KW-1185">Reference proteome</keyword>
<feature type="compositionally biased region" description="Basic and acidic residues" evidence="4">
    <location>
        <begin position="66"/>
        <end position="77"/>
    </location>
</feature>
<sequence length="653" mass="75196">MDASVSKRMGPPKNRYYNEFFMDEMVDWVEMEVEQHGKVKVSQDETEGVGVDASTSITGKGKKKFKTDNDSEYDSNKSVDYLSPGEEELIELRNRMKANREAKANSVSEMNVPNAKNSMHADNVRGDTFEEHDIYMNELVTRLNITDDDEITQDPFISIEKNMEMYPMYDETTHWRLRKPKVSEKYVTVEQFKECLTYYAMDNGFHYGKQRKQSRYPSACRDELPTCPWRSYARWMTEEFFFQCISLDDEHTCVRNFNFGSLVNYKWIEKVFGDKIRASRYIRLYEYEKTVGEHYAMLRSYGKEILDSNPESTVKLGVTVNPDDKTYFDRFYVCFAGLADGWKAGVAWAVVNVENKDNWSRFLELLEEDFGCSRGNGQILMSGQHKGLIEAVKDIMPNVEHMHCARHIYENFRKHYSRGCEAVENGFSESFNSIIVSVRHKPLLTMLEAIRVIVLERMNKMKEISRKWNLGVCPNIKKRLEWLKEQQRVPESYVLAWFEIDLYFVAYHHFLKSVPSMNFLPNQSMYSIILPPKPKKMSGRPRKKRIRSKGDGGSSTRVSKIGRPRKKQSVVNLEDVDVDVRGIVRDGSEQDGLNDDVWIKWKNDDGGLMGSAVAGGLKGGIGASGSTQSSVSASVSKRKAMSSAGTQKKTRKE</sequence>
<evidence type="ECO:0000256" key="2">
    <source>
        <dbReference type="ARBA" id="ARBA00023125"/>
    </source>
</evidence>
<dbReference type="EMBL" id="BQNB010011533">
    <property type="protein sequence ID" value="GJS91799.1"/>
    <property type="molecule type" value="Genomic_DNA"/>
</dbReference>
<gene>
    <name evidence="5" type="ORF">Tco_0774435</name>
</gene>
<evidence type="ECO:0000313" key="5">
    <source>
        <dbReference type="EMBL" id="GJS91799.1"/>
    </source>
</evidence>
<proteinExistence type="predicted"/>
<reference evidence="5" key="2">
    <citation type="submission" date="2022-01" db="EMBL/GenBank/DDBJ databases">
        <authorList>
            <person name="Yamashiro T."/>
            <person name="Shiraishi A."/>
            <person name="Satake H."/>
            <person name="Nakayama K."/>
        </authorList>
    </citation>
    <scope>NUCLEOTIDE SEQUENCE</scope>
</reference>
<evidence type="ECO:0000313" key="6">
    <source>
        <dbReference type="Proteomes" id="UP001151760"/>
    </source>
</evidence>
<evidence type="ECO:0000256" key="4">
    <source>
        <dbReference type="SAM" id="MobiDB-lite"/>
    </source>
</evidence>
<comment type="caution">
    <text evidence="5">The sequence shown here is derived from an EMBL/GenBank/DDBJ whole genome shotgun (WGS) entry which is preliminary data.</text>
</comment>
<name>A0ABQ4ZNK5_9ASTR</name>
<feature type="compositionally biased region" description="Basic residues" evidence="4">
    <location>
        <begin position="533"/>
        <end position="547"/>
    </location>
</feature>
<dbReference type="Proteomes" id="UP001151760">
    <property type="component" value="Unassembled WGS sequence"/>
</dbReference>